<dbReference type="SUPFAM" id="SSF46785">
    <property type="entry name" value="Winged helix' DNA-binding domain"/>
    <property type="match status" value="1"/>
</dbReference>
<feature type="binding site" evidence="7">
    <location>
        <position position="99"/>
    </location>
    <ligand>
        <name>Zn(2+)</name>
        <dbReference type="ChEBI" id="CHEBI:29105"/>
    </ligand>
</feature>
<proteinExistence type="inferred from homology"/>
<dbReference type="GO" id="GO:1900376">
    <property type="term" value="P:regulation of secondary metabolite biosynthetic process"/>
    <property type="evidence" value="ECO:0007669"/>
    <property type="project" value="TreeGrafter"/>
</dbReference>
<dbReference type="GO" id="GO:0000976">
    <property type="term" value="F:transcription cis-regulatory region binding"/>
    <property type="evidence" value="ECO:0007669"/>
    <property type="project" value="TreeGrafter"/>
</dbReference>
<keyword evidence="3 7" id="KW-0862">Zinc</keyword>
<evidence type="ECO:0000256" key="1">
    <source>
        <dbReference type="ARBA" id="ARBA00007957"/>
    </source>
</evidence>
<dbReference type="Gene3D" id="3.30.1490.190">
    <property type="match status" value="1"/>
</dbReference>
<gene>
    <name evidence="8" type="ORF">GM661_13345</name>
</gene>
<dbReference type="KEGG" id="ifn:GM661_13345"/>
<evidence type="ECO:0000256" key="7">
    <source>
        <dbReference type="PIRSR" id="PIRSR602481-1"/>
    </source>
</evidence>
<reference evidence="8" key="1">
    <citation type="submission" date="2019-12" db="EMBL/GenBank/DDBJ databases">
        <authorList>
            <person name="zhang j."/>
            <person name="sun C.M."/>
        </authorList>
    </citation>
    <scope>NUCLEOTIDE SEQUENCE</scope>
    <source>
        <strain evidence="8">NS-1</strain>
    </source>
</reference>
<dbReference type="InterPro" id="IPR036390">
    <property type="entry name" value="WH_DNA-bd_sf"/>
</dbReference>
<dbReference type="AlphaFoldDB" id="A0A8A7KGM7"/>
<evidence type="ECO:0000256" key="5">
    <source>
        <dbReference type="ARBA" id="ARBA00023125"/>
    </source>
</evidence>
<dbReference type="GO" id="GO:0045892">
    <property type="term" value="P:negative regulation of DNA-templated transcription"/>
    <property type="evidence" value="ECO:0007669"/>
    <property type="project" value="TreeGrafter"/>
</dbReference>
<comment type="similarity">
    <text evidence="1">Belongs to the Fur family.</text>
</comment>
<dbReference type="Proteomes" id="UP000665020">
    <property type="component" value="Chromosome"/>
</dbReference>
<dbReference type="PANTHER" id="PTHR33202:SF7">
    <property type="entry name" value="FERRIC UPTAKE REGULATION PROTEIN"/>
    <property type="match status" value="1"/>
</dbReference>
<evidence type="ECO:0000256" key="2">
    <source>
        <dbReference type="ARBA" id="ARBA00022491"/>
    </source>
</evidence>
<evidence type="ECO:0000256" key="3">
    <source>
        <dbReference type="ARBA" id="ARBA00022833"/>
    </source>
</evidence>
<sequence>MSEIISLVNELERKNIKVTQQRRIILGILNNNKGEHLSARDIYTLGKDIDDSIGLSTVYRTLNLLRDVGIIAEYHFDKEFAKYELSCQKEQDIHHHLICKNCGKIIEVENYLPGHFKDEIYDKNQFICQEFSLKVSGLCKECQQLFSEEKTS</sequence>
<keyword evidence="6" id="KW-0804">Transcription</keyword>
<protein>
    <submittedName>
        <fullName evidence="8">Transcriptional repressor</fullName>
    </submittedName>
</protein>
<comment type="cofactor">
    <cofactor evidence="7">
        <name>Zn(2+)</name>
        <dbReference type="ChEBI" id="CHEBI:29105"/>
    </cofactor>
    <text evidence="7">Binds 1 zinc ion per subunit.</text>
</comment>
<feature type="binding site" evidence="7">
    <location>
        <position position="102"/>
    </location>
    <ligand>
        <name>Zn(2+)</name>
        <dbReference type="ChEBI" id="CHEBI:29105"/>
    </ligand>
</feature>
<organism evidence="8 9">
    <name type="scientific">Iocasia fonsfrigidae</name>
    <dbReference type="NCBI Taxonomy" id="2682810"/>
    <lineage>
        <taxon>Bacteria</taxon>
        <taxon>Bacillati</taxon>
        <taxon>Bacillota</taxon>
        <taxon>Clostridia</taxon>
        <taxon>Halanaerobiales</taxon>
        <taxon>Halanaerobiaceae</taxon>
        <taxon>Iocasia</taxon>
    </lineage>
</organism>
<dbReference type="GO" id="GO:0008270">
    <property type="term" value="F:zinc ion binding"/>
    <property type="evidence" value="ECO:0007669"/>
    <property type="project" value="TreeGrafter"/>
</dbReference>
<dbReference type="EMBL" id="CP046640">
    <property type="protein sequence ID" value="QTL98878.1"/>
    <property type="molecule type" value="Genomic_DNA"/>
</dbReference>
<keyword evidence="9" id="KW-1185">Reference proteome</keyword>
<keyword evidence="7" id="KW-0479">Metal-binding</keyword>
<dbReference type="InterPro" id="IPR036388">
    <property type="entry name" value="WH-like_DNA-bd_sf"/>
</dbReference>
<dbReference type="CDD" id="cd07153">
    <property type="entry name" value="Fur_like"/>
    <property type="match status" value="1"/>
</dbReference>
<feature type="binding site" evidence="7">
    <location>
        <position position="139"/>
    </location>
    <ligand>
        <name>Zn(2+)</name>
        <dbReference type="ChEBI" id="CHEBI:29105"/>
    </ligand>
</feature>
<keyword evidence="2" id="KW-0678">Repressor</keyword>
<keyword evidence="4" id="KW-0805">Transcription regulation</keyword>
<evidence type="ECO:0000256" key="6">
    <source>
        <dbReference type="ARBA" id="ARBA00023163"/>
    </source>
</evidence>
<evidence type="ECO:0000313" key="8">
    <source>
        <dbReference type="EMBL" id="QTL98878.1"/>
    </source>
</evidence>
<dbReference type="InterPro" id="IPR043135">
    <property type="entry name" value="Fur_C"/>
</dbReference>
<feature type="binding site" evidence="7">
    <location>
        <position position="142"/>
    </location>
    <ligand>
        <name>Zn(2+)</name>
        <dbReference type="ChEBI" id="CHEBI:29105"/>
    </ligand>
</feature>
<evidence type="ECO:0000313" key="9">
    <source>
        <dbReference type="Proteomes" id="UP000665020"/>
    </source>
</evidence>
<dbReference type="PANTHER" id="PTHR33202">
    <property type="entry name" value="ZINC UPTAKE REGULATION PROTEIN"/>
    <property type="match status" value="1"/>
</dbReference>
<name>A0A8A7KGM7_9FIRM</name>
<dbReference type="Pfam" id="PF01475">
    <property type="entry name" value="FUR"/>
    <property type="match status" value="1"/>
</dbReference>
<dbReference type="InterPro" id="IPR002481">
    <property type="entry name" value="FUR"/>
</dbReference>
<evidence type="ECO:0000256" key="4">
    <source>
        <dbReference type="ARBA" id="ARBA00023015"/>
    </source>
</evidence>
<keyword evidence="5" id="KW-0238">DNA-binding</keyword>
<dbReference type="RefSeq" id="WP_230867276.1">
    <property type="nucleotide sequence ID" value="NZ_CP046640.1"/>
</dbReference>
<dbReference type="Gene3D" id="1.10.10.10">
    <property type="entry name" value="Winged helix-like DNA-binding domain superfamily/Winged helix DNA-binding domain"/>
    <property type="match status" value="1"/>
</dbReference>
<accession>A0A8A7KGM7</accession>
<dbReference type="GO" id="GO:0003700">
    <property type="term" value="F:DNA-binding transcription factor activity"/>
    <property type="evidence" value="ECO:0007669"/>
    <property type="project" value="InterPro"/>
</dbReference>